<evidence type="ECO:0000259" key="4">
    <source>
        <dbReference type="Pfam" id="PF18578"/>
    </source>
</evidence>
<evidence type="ECO:0000256" key="2">
    <source>
        <dbReference type="SAM" id="MobiDB-lite"/>
    </source>
</evidence>
<feature type="region of interest" description="Disordered" evidence="2">
    <location>
        <begin position="1"/>
        <end position="71"/>
    </location>
</feature>
<evidence type="ECO:0000259" key="3">
    <source>
        <dbReference type="Pfam" id="PF18087"/>
    </source>
</evidence>
<feature type="compositionally biased region" description="Pro residues" evidence="2">
    <location>
        <begin position="59"/>
        <end position="68"/>
    </location>
</feature>
<comment type="caution">
    <text evidence="6">The sequence shown here is derived from an EMBL/GenBank/DDBJ whole genome shotgun (WGS) entry which is preliminary data.</text>
</comment>
<dbReference type="GO" id="GO:0009507">
    <property type="term" value="C:chloroplast"/>
    <property type="evidence" value="ECO:0007669"/>
    <property type="project" value="TreeGrafter"/>
</dbReference>
<dbReference type="Pfam" id="PF18578">
    <property type="entry name" value="Raf1_N"/>
    <property type="match status" value="1"/>
</dbReference>
<dbReference type="Pfam" id="PF18087">
    <property type="entry name" value="RuBisCo_chap_C"/>
    <property type="match status" value="1"/>
</dbReference>
<feature type="domain" description="Rubisco accumulation factor 1 C-terminal" evidence="3">
    <location>
        <begin position="274"/>
        <end position="424"/>
    </location>
</feature>
<dbReference type="InterPro" id="IPR037494">
    <property type="entry name" value="RAF1"/>
</dbReference>
<feature type="domain" description="Rubisco accumulation factor 1 helix turn helix" evidence="5">
    <location>
        <begin position="75"/>
        <end position="133"/>
    </location>
</feature>
<dbReference type="GO" id="GO:0110102">
    <property type="term" value="P:ribulose bisphosphate carboxylase complex assembly"/>
    <property type="evidence" value="ECO:0007669"/>
    <property type="project" value="UniProtKB-ARBA"/>
</dbReference>
<feature type="compositionally biased region" description="Basic residues" evidence="2">
    <location>
        <begin position="18"/>
        <end position="27"/>
    </location>
</feature>
<feature type="domain" description="Rubisco accumulation factor 1 alpha-helical" evidence="4">
    <location>
        <begin position="149"/>
        <end position="254"/>
    </location>
</feature>
<dbReference type="InterPro" id="IPR040858">
    <property type="entry name" value="Raf1_C"/>
</dbReference>
<protein>
    <submittedName>
        <fullName evidence="6">Rubisco accumulation factor 1, chloroplastic</fullName>
    </submittedName>
</protein>
<evidence type="ECO:0000259" key="5">
    <source>
        <dbReference type="Pfam" id="PF18579"/>
    </source>
</evidence>
<evidence type="ECO:0000313" key="7">
    <source>
        <dbReference type="Proteomes" id="UP001140949"/>
    </source>
</evidence>
<dbReference type="Proteomes" id="UP001140949">
    <property type="component" value="Unassembled WGS sequence"/>
</dbReference>
<feature type="compositionally biased region" description="Pro residues" evidence="2">
    <location>
        <begin position="1"/>
        <end position="10"/>
    </location>
</feature>
<keyword evidence="1" id="KW-0143">Chaperone</keyword>
<dbReference type="EMBL" id="JANAVB010027251">
    <property type="protein sequence ID" value="KAJ6818357.1"/>
    <property type="molecule type" value="Genomic_DNA"/>
</dbReference>
<dbReference type="PANTHER" id="PTHR35299">
    <property type="entry name" value="RUBISCO ACCUMULATION FACTOR 1"/>
    <property type="match status" value="1"/>
</dbReference>
<dbReference type="Pfam" id="PF18579">
    <property type="entry name" value="Raf1_HTH"/>
    <property type="match status" value="1"/>
</dbReference>
<feature type="compositionally biased region" description="Pro residues" evidence="2">
    <location>
        <begin position="43"/>
        <end position="52"/>
    </location>
</feature>
<dbReference type="InterPro" id="IPR041358">
    <property type="entry name" value="Raf1_N"/>
</dbReference>
<accession>A0AAX6FPL9</accession>
<dbReference type="PANTHER" id="PTHR35299:SF3">
    <property type="entry name" value="RUBISCO ACCUMULATION FACTOR 1.2, CHLOROPLASTIC"/>
    <property type="match status" value="1"/>
</dbReference>
<keyword evidence="7" id="KW-1185">Reference proteome</keyword>
<organism evidence="6 7">
    <name type="scientific">Iris pallida</name>
    <name type="common">Sweet iris</name>
    <dbReference type="NCBI Taxonomy" id="29817"/>
    <lineage>
        <taxon>Eukaryota</taxon>
        <taxon>Viridiplantae</taxon>
        <taxon>Streptophyta</taxon>
        <taxon>Embryophyta</taxon>
        <taxon>Tracheophyta</taxon>
        <taxon>Spermatophyta</taxon>
        <taxon>Magnoliopsida</taxon>
        <taxon>Liliopsida</taxon>
        <taxon>Asparagales</taxon>
        <taxon>Iridaceae</taxon>
        <taxon>Iridoideae</taxon>
        <taxon>Irideae</taxon>
        <taxon>Iris</taxon>
    </lineage>
</organism>
<dbReference type="InterPro" id="IPR040781">
    <property type="entry name" value="Raf1_HTH"/>
</dbReference>
<evidence type="ECO:0000256" key="1">
    <source>
        <dbReference type="ARBA" id="ARBA00023186"/>
    </source>
</evidence>
<proteinExistence type="predicted"/>
<reference evidence="6" key="1">
    <citation type="journal article" date="2023" name="GigaByte">
        <title>Genome assembly of the bearded iris, Iris pallida Lam.</title>
        <authorList>
            <person name="Bruccoleri R.E."/>
            <person name="Oakeley E.J."/>
            <person name="Faust A.M.E."/>
            <person name="Altorfer M."/>
            <person name="Dessus-Babus S."/>
            <person name="Burckhardt D."/>
            <person name="Oertli M."/>
            <person name="Naumann U."/>
            <person name="Petersen F."/>
            <person name="Wong J."/>
        </authorList>
    </citation>
    <scope>NUCLEOTIDE SEQUENCE</scope>
    <source>
        <strain evidence="6">GSM-AAB239-AS_SAM_17_03QT</strain>
    </source>
</reference>
<feature type="compositionally biased region" description="Low complexity" evidence="2">
    <location>
        <begin position="32"/>
        <end position="42"/>
    </location>
</feature>
<dbReference type="AlphaFoldDB" id="A0AAX6FPL9"/>
<gene>
    <name evidence="6" type="ORF">M6B38_406855</name>
</gene>
<name>A0AAX6FPL9_IRIPA</name>
<reference evidence="6" key="2">
    <citation type="submission" date="2023-04" db="EMBL/GenBank/DDBJ databases">
        <authorList>
            <person name="Bruccoleri R.E."/>
            <person name="Oakeley E.J."/>
            <person name="Faust A.-M."/>
            <person name="Dessus-Babus S."/>
            <person name="Altorfer M."/>
            <person name="Burckhardt D."/>
            <person name="Oertli M."/>
            <person name="Naumann U."/>
            <person name="Petersen F."/>
            <person name="Wong J."/>
        </authorList>
    </citation>
    <scope>NUCLEOTIDE SEQUENCE</scope>
    <source>
        <strain evidence="6">GSM-AAB239-AS_SAM_17_03QT</strain>
        <tissue evidence="6">Leaf</tissue>
    </source>
</reference>
<evidence type="ECO:0000313" key="6">
    <source>
        <dbReference type="EMBL" id="KAJ6818357.1"/>
    </source>
</evidence>
<sequence length="437" mass="47319">MLSLTPPKPTATPFSPSPHRRHQRPSHLKPISSSSSSSSSRRPPSPPPPPPLGTAYQPFRPPPVPLPPQYRSLSPTEILSILRDRLGRWHDYAPLISSLSNQGFDPPSIEESTGLSGVEQNRLAVASRVRETLLPSLPPDLLSFFDSAGTADSLYALRLLNASQRVAAATRVAALNLDPKAAQDLARAIKDFPRRRGDYGWASFSADSPGDCLAFTYFRLSREVVDEAEKILALEKALESAETEEAKKRIAYELERTSAGGGGEDDELAAKMRVPVVRLKYGEVAEAASVALLPVCRATEGVRGVEEAPRRLQWEGDLGVVSAEKGWGRWVVLPGWAPVLGLGGESGVAVEFADDARGIPWGKRKEEGVLVVVDRKRKEVVDEDGFYLVGSGGEEGLGVERGKALVEKGVKEGLGSVVMVVRPPSEEDNQLADEDWD</sequence>